<proteinExistence type="predicted"/>
<dbReference type="EMBL" id="PNCG01000005">
    <property type="protein sequence ID" value="TMP87586.1"/>
    <property type="molecule type" value="Genomic_DNA"/>
</dbReference>
<dbReference type="SUPFAM" id="SSF75304">
    <property type="entry name" value="Amidase signature (AS) enzymes"/>
    <property type="match status" value="1"/>
</dbReference>
<gene>
    <name evidence="3" type="ORF">CWC05_06940</name>
</gene>
<reference evidence="4" key="2">
    <citation type="submission" date="2019-06" db="EMBL/GenBank/DDBJ databases">
        <title>Co-occurence of chitin degradation, pigmentation and bioactivity in marine Pseudoalteromonas.</title>
        <authorList>
            <person name="Sonnenschein E.C."/>
            <person name="Bech P.K."/>
        </authorList>
    </citation>
    <scope>NUCLEOTIDE SEQUENCE [LARGE SCALE GENOMIC DNA]</scope>
    <source>
        <strain evidence="4">S2897</strain>
    </source>
</reference>
<dbReference type="PANTHER" id="PTHR42678">
    <property type="entry name" value="AMIDASE"/>
    <property type="match status" value="1"/>
</dbReference>
<feature type="chain" id="PRO_5024370498" evidence="1">
    <location>
        <begin position="22"/>
        <end position="499"/>
    </location>
</feature>
<evidence type="ECO:0000256" key="1">
    <source>
        <dbReference type="SAM" id="SignalP"/>
    </source>
</evidence>
<evidence type="ECO:0000259" key="2">
    <source>
        <dbReference type="Pfam" id="PF01425"/>
    </source>
</evidence>
<dbReference type="Proteomes" id="UP000305874">
    <property type="component" value="Unassembled WGS sequence"/>
</dbReference>
<dbReference type="RefSeq" id="WP_138547778.1">
    <property type="nucleotide sequence ID" value="NZ_PNCG01000005.1"/>
</dbReference>
<sequence>MNHTRLTISALLLCMAFSANAQKTQTVSHLQQQLHSEQSSATKLTQHYLTRIDALNDNYRAVMAINNNALHDAQRLDNLAREGQWQGPLHGMAVLVKDNIAVANMATTAGALALAQNVSSADAKVISQLRSAGAIILGKANLSEWANFRSNSSSSGWSTLGGQTANAVDATRSPCGSSSGSAVAVKLGFAPLALATETDGSIVCPAAANGVYALKPSYGQVSRVGVVPLAESQDTVGVMANSLADVLLATQVIAAPDAQDPNHHAFRIINYTEVKPSKAKELTLGYVDYSHFTAETQAVFKKQLKQLERHGIKLIELPQADLGSMYRQEFQVLLYEFKRDVNAYLAATPAQVKVKTLSQLIAFNEQHQDRTMPYFGQELLHQANAIDLQAQREDYLEASQQYRLTARNALQHWFTANQLDAIISPTNSPAWKIDKINGDHYLGGASTLAAVAGTLHITLPLADVQGLPVGFSVMANVGGDEQAIAAAKTIDSLLEHTSL</sequence>
<feature type="signal peptide" evidence="1">
    <location>
        <begin position="1"/>
        <end position="21"/>
    </location>
</feature>
<dbReference type="STRING" id="151081.TW72_14505"/>
<dbReference type="Pfam" id="PF01425">
    <property type="entry name" value="Amidase"/>
    <property type="match status" value="1"/>
</dbReference>
<dbReference type="InterPro" id="IPR036928">
    <property type="entry name" value="AS_sf"/>
</dbReference>
<reference evidence="3 4" key="1">
    <citation type="submission" date="2017-12" db="EMBL/GenBank/DDBJ databases">
        <authorList>
            <person name="Paulsen S."/>
            <person name="Gram L.K."/>
        </authorList>
    </citation>
    <scope>NUCLEOTIDE SEQUENCE [LARGE SCALE GENOMIC DNA]</scope>
    <source>
        <strain evidence="3 4">S2897</strain>
    </source>
</reference>
<comment type="caution">
    <text evidence="3">The sequence shown here is derived from an EMBL/GenBank/DDBJ whole genome shotgun (WGS) entry which is preliminary data.</text>
</comment>
<dbReference type="AlphaFoldDB" id="A0A5S3Z7R8"/>
<evidence type="ECO:0000313" key="3">
    <source>
        <dbReference type="EMBL" id="TMP87586.1"/>
    </source>
</evidence>
<evidence type="ECO:0000313" key="4">
    <source>
        <dbReference type="Proteomes" id="UP000305874"/>
    </source>
</evidence>
<dbReference type="InterPro" id="IPR023631">
    <property type="entry name" value="Amidase_dom"/>
</dbReference>
<keyword evidence="1" id="KW-0732">Signal</keyword>
<feature type="domain" description="Amidase" evidence="2">
    <location>
        <begin position="44"/>
        <end position="482"/>
    </location>
</feature>
<dbReference type="Gene3D" id="3.90.1300.10">
    <property type="entry name" value="Amidase signature (AS) domain"/>
    <property type="match status" value="1"/>
</dbReference>
<dbReference type="PANTHER" id="PTHR42678:SF34">
    <property type="entry name" value="OS04G0183300 PROTEIN"/>
    <property type="match status" value="1"/>
</dbReference>
<name>A0A5S3Z7R8_9GAMM</name>
<accession>A0A5S3Z7R8</accession>
<organism evidence="3 4">
    <name type="scientific">Pseudoalteromonas ruthenica</name>
    <dbReference type="NCBI Taxonomy" id="151081"/>
    <lineage>
        <taxon>Bacteria</taxon>
        <taxon>Pseudomonadati</taxon>
        <taxon>Pseudomonadota</taxon>
        <taxon>Gammaproteobacteria</taxon>
        <taxon>Alteromonadales</taxon>
        <taxon>Pseudoalteromonadaceae</taxon>
        <taxon>Pseudoalteromonas</taxon>
    </lineage>
</organism>
<protein>
    <submittedName>
        <fullName evidence="3">Amidase</fullName>
    </submittedName>
</protein>